<feature type="compositionally biased region" description="Low complexity" evidence="3">
    <location>
        <begin position="114"/>
        <end position="130"/>
    </location>
</feature>
<dbReference type="GO" id="GO:0005634">
    <property type="term" value="C:nucleus"/>
    <property type="evidence" value="ECO:0007669"/>
    <property type="project" value="UniProtKB-SubCell"/>
</dbReference>
<dbReference type="Proteomes" id="UP000799750">
    <property type="component" value="Unassembled WGS sequence"/>
</dbReference>
<name>A0A6A6QAR8_9PEZI</name>
<gene>
    <name evidence="5" type="ORF">BU16DRAFT_545219</name>
</gene>
<evidence type="ECO:0000259" key="4">
    <source>
        <dbReference type="PROSITE" id="PS50048"/>
    </source>
</evidence>
<feature type="region of interest" description="Disordered" evidence="3">
    <location>
        <begin position="114"/>
        <end position="166"/>
    </location>
</feature>
<dbReference type="SUPFAM" id="SSF57701">
    <property type="entry name" value="Zn2/Cys6 DNA-binding domain"/>
    <property type="match status" value="2"/>
</dbReference>
<keyword evidence="6" id="KW-1185">Reference proteome</keyword>
<sequence>MGRKKTACQTCAAIKTVCSKEAPCARCKRLSLACSLGNHDERAAFTTQQDDDAPQGLQRPTASAAKRTRFRAQHSRSSGGCDSCRNRRKKCDEARPICGDCKRLSLVCAFKTTPSRSPSGYGASPSASPGQLSTPSRSHVDSLSPTPVPNGNHAANRGHTTGMDEPPSSLFDWITVIEEDYTSELKKGTLANSSALKVLPHERASDEEPPDASFASLPATALGNLTGITPEALSKWTIGERHLLNHFLQSVSRSLVVVSDEYNPFLRFIVPMALENRVVRNALAALSACHLSKVYPDFTRNLLVHRTRALEGLKAELDQKDTVVWALAGTLLLCLLEICEGDSRKWLLYLHGAHALLSHIDFEVVGTPFNFLVELYNYLCCIASVTSTNVPRICGTALDLWESSKRRDGLTIHPLVGISGELYQLLPRINRLVAQRAALNFPDVVKEQALHFEAEAIELLLQSWSPPENLAPHIDATEVRAAAFAIQWASILRLRQAIHGSVNDEARTKGPTENIISALSLIRPGSQMETHILFPLFMAGVGSVTKANRLTLEYRINIMENTIGFGNISSAHKIMEEIWRRHISGEPAHWEVLMQTKNPGLLLF</sequence>
<feature type="domain" description="Zn(2)-C6 fungal-type" evidence="4">
    <location>
        <begin position="80"/>
        <end position="110"/>
    </location>
</feature>
<organism evidence="5 6">
    <name type="scientific">Lophium mytilinum</name>
    <dbReference type="NCBI Taxonomy" id="390894"/>
    <lineage>
        <taxon>Eukaryota</taxon>
        <taxon>Fungi</taxon>
        <taxon>Dikarya</taxon>
        <taxon>Ascomycota</taxon>
        <taxon>Pezizomycotina</taxon>
        <taxon>Dothideomycetes</taxon>
        <taxon>Pleosporomycetidae</taxon>
        <taxon>Mytilinidiales</taxon>
        <taxon>Mytilinidiaceae</taxon>
        <taxon>Lophium</taxon>
    </lineage>
</organism>
<dbReference type="Pfam" id="PF00172">
    <property type="entry name" value="Zn_clus"/>
    <property type="match status" value="2"/>
</dbReference>
<dbReference type="InterPro" id="IPR036864">
    <property type="entry name" value="Zn2-C6_fun-type_DNA-bd_sf"/>
</dbReference>
<keyword evidence="2" id="KW-0539">Nucleus</keyword>
<feature type="compositionally biased region" description="Polar residues" evidence="3">
    <location>
        <begin position="131"/>
        <end position="145"/>
    </location>
</feature>
<accession>A0A6A6QAR8</accession>
<dbReference type="AlphaFoldDB" id="A0A6A6QAR8"/>
<evidence type="ECO:0000313" key="5">
    <source>
        <dbReference type="EMBL" id="KAF2488547.1"/>
    </source>
</evidence>
<dbReference type="PROSITE" id="PS50048">
    <property type="entry name" value="ZN2_CY6_FUNGAL_2"/>
    <property type="match status" value="1"/>
</dbReference>
<dbReference type="GO" id="GO:0000976">
    <property type="term" value="F:transcription cis-regulatory region binding"/>
    <property type="evidence" value="ECO:0007669"/>
    <property type="project" value="TreeGrafter"/>
</dbReference>
<evidence type="ECO:0000313" key="6">
    <source>
        <dbReference type="Proteomes" id="UP000799750"/>
    </source>
</evidence>
<dbReference type="PANTHER" id="PTHR37534">
    <property type="entry name" value="TRANSCRIPTIONAL ACTIVATOR PROTEIN UGA3"/>
    <property type="match status" value="1"/>
</dbReference>
<dbReference type="GO" id="GO:0008270">
    <property type="term" value="F:zinc ion binding"/>
    <property type="evidence" value="ECO:0007669"/>
    <property type="project" value="InterPro"/>
</dbReference>
<reference evidence="5" key="1">
    <citation type="journal article" date="2020" name="Stud. Mycol.">
        <title>101 Dothideomycetes genomes: a test case for predicting lifestyles and emergence of pathogens.</title>
        <authorList>
            <person name="Haridas S."/>
            <person name="Albert R."/>
            <person name="Binder M."/>
            <person name="Bloem J."/>
            <person name="Labutti K."/>
            <person name="Salamov A."/>
            <person name="Andreopoulos B."/>
            <person name="Baker S."/>
            <person name="Barry K."/>
            <person name="Bills G."/>
            <person name="Bluhm B."/>
            <person name="Cannon C."/>
            <person name="Castanera R."/>
            <person name="Culley D."/>
            <person name="Daum C."/>
            <person name="Ezra D."/>
            <person name="Gonzalez J."/>
            <person name="Henrissat B."/>
            <person name="Kuo A."/>
            <person name="Liang C."/>
            <person name="Lipzen A."/>
            <person name="Lutzoni F."/>
            <person name="Magnuson J."/>
            <person name="Mondo S."/>
            <person name="Nolan M."/>
            <person name="Ohm R."/>
            <person name="Pangilinan J."/>
            <person name="Park H.-J."/>
            <person name="Ramirez L."/>
            <person name="Alfaro M."/>
            <person name="Sun H."/>
            <person name="Tritt A."/>
            <person name="Yoshinaga Y."/>
            <person name="Zwiers L.-H."/>
            <person name="Turgeon B."/>
            <person name="Goodwin S."/>
            <person name="Spatafora J."/>
            <person name="Crous P."/>
            <person name="Grigoriev I."/>
        </authorList>
    </citation>
    <scope>NUCLEOTIDE SEQUENCE</scope>
    <source>
        <strain evidence="5">CBS 269.34</strain>
    </source>
</reference>
<dbReference type="SMART" id="SM00066">
    <property type="entry name" value="GAL4"/>
    <property type="match status" value="2"/>
</dbReference>
<dbReference type="GO" id="GO:0000981">
    <property type="term" value="F:DNA-binding transcription factor activity, RNA polymerase II-specific"/>
    <property type="evidence" value="ECO:0007669"/>
    <property type="project" value="InterPro"/>
</dbReference>
<dbReference type="PANTHER" id="PTHR37534:SF7">
    <property type="entry name" value="TRANSCRIPTIONAL ACTIVATOR PROTEIN UGA3"/>
    <property type="match status" value="1"/>
</dbReference>
<evidence type="ECO:0000256" key="1">
    <source>
        <dbReference type="ARBA" id="ARBA00004123"/>
    </source>
</evidence>
<protein>
    <recommendedName>
        <fullName evidence="4">Zn(2)-C6 fungal-type domain-containing protein</fullName>
    </recommendedName>
</protein>
<comment type="subcellular location">
    <subcellularLocation>
        <location evidence="1">Nucleus</location>
    </subcellularLocation>
</comment>
<dbReference type="GO" id="GO:0045944">
    <property type="term" value="P:positive regulation of transcription by RNA polymerase II"/>
    <property type="evidence" value="ECO:0007669"/>
    <property type="project" value="TreeGrafter"/>
</dbReference>
<evidence type="ECO:0000256" key="3">
    <source>
        <dbReference type="SAM" id="MobiDB-lite"/>
    </source>
</evidence>
<dbReference type="InterPro" id="IPR021858">
    <property type="entry name" value="Fun_TF"/>
</dbReference>
<dbReference type="PROSITE" id="PS00463">
    <property type="entry name" value="ZN2_CY6_FUNGAL_1"/>
    <property type="match status" value="1"/>
</dbReference>
<dbReference type="Gene3D" id="4.10.240.10">
    <property type="entry name" value="Zn(2)-C6 fungal-type DNA-binding domain"/>
    <property type="match status" value="1"/>
</dbReference>
<dbReference type="CDD" id="cd00067">
    <property type="entry name" value="GAL4"/>
    <property type="match status" value="2"/>
</dbReference>
<dbReference type="EMBL" id="MU004202">
    <property type="protein sequence ID" value="KAF2488547.1"/>
    <property type="molecule type" value="Genomic_DNA"/>
</dbReference>
<evidence type="ECO:0000256" key="2">
    <source>
        <dbReference type="ARBA" id="ARBA00023242"/>
    </source>
</evidence>
<dbReference type="InterPro" id="IPR001138">
    <property type="entry name" value="Zn2Cys6_DnaBD"/>
</dbReference>
<feature type="region of interest" description="Disordered" evidence="3">
    <location>
        <begin position="47"/>
        <end position="87"/>
    </location>
</feature>
<dbReference type="OrthoDB" id="3509362at2759"/>
<dbReference type="Pfam" id="PF11951">
    <property type="entry name" value="Fungal_trans_2"/>
    <property type="match status" value="1"/>
</dbReference>
<proteinExistence type="predicted"/>